<gene>
    <name evidence="3" type="ORF">A3F03_05120</name>
</gene>
<dbReference type="Gene3D" id="3.10.350.10">
    <property type="entry name" value="LysM domain"/>
    <property type="match status" value="1"/>
</dbReference>
<protein>
    <recommendedName>
        <fullName evidence="2">LysM domain-containing protein</fullName>
    </recommendedName>
</protein>
<dbReference type="AlphaFoldDB" id="A0A1F7I486"/>
<proteinExistence type="predicted"/>
<reference evidence="3 4" key="1">
    <citation type="journal article" date="2016" name="Nat. Commun.">
        <title>Thousands of microbial genomes shed light on interconnected biogeochemical processes in an aquifer system.</title>
        <authorList>
            <person name="Anantharaman K."/>
            <person name="Brown C.T."/>
            <person name="Hug L.A."/>
            <person name="Sharon I."/>
            <person name="Castelle C.J."/>
            <person name="Probst A.J."/>
            <person name="Thomas B.C."/>
            <person name="Singh A."/>
            <person name="Wilkins M.J."/>
            <person name="Karaoz U."/>
            <person name="Brodie E.L."/>
            <person name="Williams K.H."/>
            <person name="Hubbard S.S."/>
            <person name="Banfield J.F."/>
        </authorList>
    </citation>
    <scope>NUCLEOTIDE SEQUENCE [LARGE SCALE GENOMIC DNA]</scope>
</reference>
<sequence>MTDPQLTAHEYRDLSYQTIKNKFAMFFVGMVVVFLLLISISKILPFAILENFHLSTPYIPTSSINIKSLTQPKSNSDKALVESTKQKQLITEDGQISAIMSERVTNTQTEYIVKEGDSLASIAQVVYGDINAWLVIANANNLASPDLIEVGMELVIPR</sequence>
<dbReference type="InterPro" id="IPR018392">
    <property type="entry name" value="LysM"/>
</dbReference>
<dbReference type="PROSITE" id="PS51782">
    <property type="entry name" value="LYSM"/>
    <property type="match status" value="1"/>
</dbReference>
<dbReference type="EMBL" id="MGAC01000022">
    <property type="protein sequence ID" value="OGK38148.1"/>
    <property type="molecule type" value="Genomic_DNA"/>
</dbReference>
<name>A0A1F7I486_9BACT</name>
<feature type="domain" description="LysM" evidence="2">
    <location>
        <begin position="109"/>
        <end position="156"/>
    </location>
</feature>
<keyword evidence="1" id="KW-0472">Membrane</keyword>
<evidence type="ECO:0000313" key="3">
    <source>
        <dbReference type="EMBL" id="OGK38148.1"/>
    </source>
</evidence>
<accession>A0A1F7I486</accession>
<dbReference type="CDD" id="cd00118">
    <property type="entry name" value="LysM"/>
    <property type="match status" value="1"/>
</dbReference>
<organism evidence="3 4">
    <name type="scientific">Candidatus Roizmanbacteria bacterium RIFCSPHIGHO2_12_FULL_41_11</name>
    <dbReference type="NCBI Taxonomy" id="1802052"/>
    <lineage>
        <taxon>Bacteria</taxon>
        <taxon>Candidatus Roizmaniibacteriota</taxon>
    </lineage>
</organism>
<evidence type="ECO:0000256" key="1">
    <source>
        <dbReference type="SAM" id="Phobius"/>
    </source>
</evidence>
<keyword evidence="1" id="KW-0812">Transmembrane</keyword>
<dbReference type="SMART" id="SM00257">
    <property type="entry name" value="LysM"/>
    <property type="match status" value="1"/>
</dbReference>
<dbReference type="Proteomes" id="UP000176803">
    <property type="component" value="Unassembled WGS sequence"/>
</dbReference>
<dbReference type="Pfam" id="PF01476">
    <property type="entry name" value="LysM"/>
    <property type="match status" value="1"/>
</dbReference>
<feature type="transmembrane region" description="Helical" evidence="1">
    <location>
        <begin position="23"/>
        <end position="44"/>
    </location>
</feature>
<evidence type="ECO:0000259" key="2">
    <source>
        <dbReference type="PROSITE" id="PS51782"/>
    </source>
</evidence>
<dbReference type="SUPFAM" id="SSF54106">
    <property type="entry name" value="LysM domain"/>
    <property type="match status" value="1"/>
</dbReference>
<comment type="caution">
    <text evidence="3">The sequence shown here is derived from an EMBL/GenBank/DDBJ whole genome shotgun (WGS) entry which is preliminary data.</text>
</comment>
<dbReference type="InterPro" id="IPR036779">
    <property type="entry name" value="LysM_dom_sf"/>
</dbReference>
<evidence type="ECO:0000313" key="4">
    <source>
        <dbReference type="Proteomes" id="UP000176803"/>
    </source>
</evidence>
<keyword evidence="1" id="KW-1133">Transmembrane helix</keyword>